<accession>A0ABW6XQQ1</accession>
<evidence type="ECO:0000313" key="1">
    <source>
        <dbReference type="EMBL" id="MFF5919831.1"/>
    </source>
</evidence>
<comment type="caution">
    <text evidence="1">The sequence shown here is derived from an EMBL/GenBank/DDBJ whole genome shotgun (WGS) entry which is preliminary data.</text>
</comment>
<name>A0ABW6XQQ1_9ACTN</name>
<dbReference type="RefSeq" id="WP_030319469.1">
    <property type="nucleotide sequence ID" value="NZ_JBIBDZ010000004.1"/>
</dbReference>
<proteinExistence type="predicted"/>
<dbReference type="Proteomes" id="UP001602370">
    <property type="component" value="Unassembled WGS sequence"/>
</dbReference>
<evidence type="ECO:0000313" key="2">
    <source>
        <dbReference type="Proteomes" id="UP001602370"/>
    </source>
</evidence>
<sequence>MQISDSVTYVNGGAGAEAAAQDDPVGEVTLGTGGMLGRRGRLLRTADLDTVATWDMPYTTGTITVS</sequence>
<keyword evidence="2" id="KW-1185">Reference proteome</keyword>
<reference evidence="1 2" key="1">
    <citation type="submission" date="2024-10" db="EMBL/GenBank/DDBJ databases">
        <title>The Natural Products Discovery Center: Release of the First 8490 Sequenced Strains for Exploring Actinobacteria Biosynthetic Diversity.</title>
        <authorList>
            <person name="Kalkreuter E."/>
            <person name="Kautsar S.A."/>
            <person name="Yang D."/>
            <person name="Bader C.D."/>
            <person name="Teijaro C.N."/>
            <person name="Fluegel L."/>
            <person name="Davis C.M."/>
            <person name="Simpson J.R."/>
            <person name="Lauterbach L."/>
            <person name="Steele A.D."/>
            <person name="Gui C."/>
            <person name="Meng S."/>
            <person name="Li G."/>
            <person name="Viehrig K."/>
            <person name="Ye F."/>
            <person name="Su P."/>
            <person name="Kiefer A.F."/>
            <person name="Nichols A."/>
            <person name="Cepeda A.J."/>
            <person name="Yan W."/>
            <person name="Fan B."/>
            <person name="Jiang Y."/>
            <person name="Adhikari A."/>
            <person name="Zheng C.-J."/>
            <person name="Schuster L."/>
            <person name="Cowan T.M."/>
            <person name="Smanski M.J."/>
            <person name="Chevrette M.G."/>
            <person name="De Carvalho L.P.S."/>
            <person name="Shen B."/>
        </authorList>
    </citation>
    <scope>NUCLEOTIDE SEQUENCE [LARGE SCALE GENOMIC DNA]</scope>
    <source>
        <strain evidence="1 2">NPDC012605</strain>
    </source>
</reference>
<dbReference type="EMBL" id="JBIBDZ010000004">
    <property type="protein sequence ID" value="MFF5919831.1"/>
    <property type="molecule type" value="Genomic_DNA"/>
</dbReference>
<gene>
    <name evidence="1" type="ORF">ACFY8C_16030</name>
</gene>
<organism evidence="1 2">
    <name type="scientific">Streptomyces flavochromogenes</name>
    <dbReference type="NCBI Taxonomy" id="68199"/>
    <lineage>
        <taxon>Bacteria</taxon>
        <taxon>Bacillati</taxon>
        <taxon>Actinomycetota</taxon>
        <taxon>Actinomycetes</taxon>
        <taxon>Kitasatosporales</taxon>
        <taxon>Streptomycetaceae</taxon>
        <taxon>Streptomyces</taxon>
    </lineage>
</organism>
<protein>
    <submittedName>
        <fullName evidence="1">Uncharacterized protein</fullName>
    </submittedName>
</protein>